<dbReference type="CDD" id="cd03470">
    <property type="entry name" value="Rieske_cytochrome_bc1"/>
    <property type="match status" value="1"/>
</dbReference>
<evidence type="ECO:0000256" key="2">
    <source>
        <dbReference type="ARBA" id="ARBA00004162"/>
    </source>
</evidence>
<evidence type="ECO:0000256" key="19">
    <source>
        <dbReference type="ARBA" id="ARBA00029351"/>
    </source>
</evidence>
<sequence length="201" mass="21717">MANEVVDHGRRRFLTATTAVVGGIGIVSAAVPFIKSWEPSARAKAAGAPVTQSLAKIEAGQMLSVSWRGLPVFVLNRTKAQLDTLPMVDSRLVDPKSDGASAGQQPKYAQNEARSIKPEWLVIVGICTHLGCVPEFVPEIKPEPFDPDWKGGFFCPCHKSRYDLAGRVFNGVPAPKNLQVPPYHFVDDSTIQIGVDPKEAG</sequence>
<evidence type="ECO:0000256" key="6">
    <source>
        <dbReference type="ARBA" id="ARBA00019816"/>
    </source>
</evidence>
<evidence type="ECO:0000313" key="24">
    <source>
        <dbReference type="Proteomes" id="UP000621898"/>
    </source>
</evidence>
<keyword evidence="11" id="KW-0479">Metal-binding</keyword>
<keyword evidence="10" id="KW-0001">2Fe-2S</keyword>
<dbReference type="RefSeq" id="WP_189439504.1">
    <property type="nucleotide sequence ID" value="NZ_BMXT01000001.1"/>
</dbReference>
<organism evidence="23 24">
    <name type="scientific">Rhodanobacter panaciterrae</name>
    <dbReference type="NCBI Taxonomy" id="490572"/>
    <lineage>
        <taxon>Bacteria</taxon>
        <taxon>Pseudomonadati</taxon>
        <taxon>Pseudomonadota</taxon>
        <taxon>Gammaproteobacteria</taxon>
        <taxon>Lysobacterales</taxon>
        <taxon>Rhodanobacteraceae</taxon>
        <taxon>Rhodanobacter</taxon>
    </lineage>
</organism>
<evidence type="ECO:0000256" key="5">
    <source>
        <dbReference type="ARBA" id="ARBA00012951"/>
    </source>
</evidence>
<feature type="transmembrane region" description="Helical" evidence="20">
    <location>
        <begin position="13"/>
        <end position="34"/>
    </location>
</feature>
<evidence type="ECO:0000256" key="18">
    <source>
        <dbReference type="ARBA" id="ARBA00023157"/>
    </source>
</evidence>
<evidence type="ECO:0000259" key="22">
    <source>
        <dbReference type="PROSITE" id="PS51296"/>
    </source>
</evidence>
<keyword evidence="7 20" id="KW-0813">Transport</keyword>
<comment type="subunit">
    <text evidence="4 21">The main subunits of complex b-c1 are: cytochrome b, cytochrome c1 and the Rieske protein.</text>
</comment>
<evidence type="ECO:0000256" key="17">
    <source>
        <dbReference type="ARBA" id="ARBA00023136"/>
    </source>
</evidence>
<accession>A0ABQ2ZGN0</accession>
<feature type="domain" description="Rieske" evidence="22">
    <location>
        <begin position="87"/>
        <end position="192"/>
    </location>
</feature>
<dbReference type="InterPro" id="IPR017941">
    <property type="entry name" value="Rieske_2Fe-2S"/>
</dbReference>
<keyword evidence="18" id="KW-1015">Disulfide bond</keyword>
<comment type="function">
    <text evidence="1">Component of the ubiquinol-cytochrome c reductase complex (complex III or cytochrome b-c1 complex), which is a respiratory chain that generates an electrochemical potential coupled to ATP synthesis.</text>
</comment>
<name>A0ABQ2ZGN0_9GAMM</name>
<evidence type="ECO:0000256" key="16">
    <source>
        <dbReference type="ARBA" id="ARBA00023014"/>
    </source>
</evidence>
<keyword evidence="8" id="KW-1003">Cell membrane</keyword>
<evidence type="ECO:0000256" key="7">
    <source>
        <dbReference type="ARBA" id="ARBA00022448"/>
    </source>
</evidence>
<evidence type="ECO:0000256" key="13">
    <source>
        <dbReference type="ARBA" id="ARBA00022982"/>
    </source>
</evidence>
<keyword evidence="15" id="KW-0408">Iron</keyword>
<evidence type="ECO:0000313" key="23">
    <source>
        <dbReference type="EMBL" id="GGY16010.1"/>
    </source>
</evidence>
<evidence type="ECO:0000256" key="20">
    <source>
        <dbReference type="RuleBase" id="RU004494"/>
    </source>
</evidence>
<dbReference type="SUPFAM" id="SSF50022">
    <property type="entry name" value="ISP domain"/>
    <property type="match status" value="1"/>
</dbReference>
<keyword evidence="24" id="KW-1185">Reference proteome</keyword>
<evidence type="ECO:0000256" key="4">
    <source>
        <dbReference type="ARBA" id="ARBA00011649"/>
    </source>
</evidence>
<dbReference type="Pfam" id="PF10399">
    <property type="entry name" value="UCR_Fe-S_N"/>
    <property type="match status" value="1"/>
</dbReference>
<dbReference type="PANTHER" id="PTHR10134">
    <property type="entry name" value="CYTOCHROME B-C1 COMPLEX SUBUNIT RIESKE, MITOCHONDRIAL"/>
    <property type="match status" value="1"/>
</dbReference>
<evidence type="ECO:0000256" key="3">
    <source>
        <dbReference type="ARBA" id="ARBA00010651"/>
    </source>
</evidence>
<evidence type="ECO:0000256" key="9">
    <source>
        <dbReference type="ARBA" id="ARBA00022692"/>
    </source>
</evidence>
<dbReference type="InterPro" id="IPR036922">
    <property type="entry name" value="Rieske_2Fe-2S_sf"/>
</dbReference>
<dbReference type="EMBL" id="BMXT01000001">
    <property type="protein sequence ID" value="GGY16010.1"/>
    <property type="molecule type" value="Genomic_DNA"/>
</dbReference>
<keyword evidence="12" id="KW-1278">Translocase</keyword>
<comment type="caution">
    <text evidence="23">The sequence shown here is derived from an EMBL/GenBank/DDBJ whole genome shotgun (WGS) entry which is preliminary data.</text>
</comment>
<comment type="subcellular location">
    <subcellularLocation>
        <location evidence="2">Cell membrane</location>
        <topology evidence="2">Single-pass membrane protein</topology>
    </subcellularLocation>
</comment>
<gene>
    <name evidence="23" type="primary">petA</name>
    <name evidence="23" type="ORF">GCM10008098_03950</name>
</gene>
<dbReference type="Proteomes" id="UP000621898">
    <property type="component" value="Unassembled WGS sequence"/>
</dbReference>
<evidence type="ECO:0000256" key="11">
    <source>
        <dbReference type="ARBA" id="ARBA00022723"/>
    </source>
</evidence>
<dbReference type="Gene3D" id="1.20.5.510">
    <property type="entry name" value="Single helix bin"/>
    <property type="match status" value="1"/>
</dbReference>
<comment type="cofactor">
    <cofactor evidence="20">
        <name>[2Fe-2S] cluster</name>
        <dbReference type="ChEBI" id="CHEBI:190135"/>
    </cofactor>
    <text evidence="20">Binds 1 [2Fe-2S] cluster per subunit.</text>
</comment>
<dbReference type="InterPro" id="IPR006311">
    <property type="entry name" value="TAT_signal"/>
</dbReference>
<dbReference type="Pfam" id="PF00355">
    <property type="entry name" value="Rieske"/>
    <property type="match status" value="1"/>
</dbReference>
<evidence type="ECO:0000256" key="15">
    <source>
        <dbReference type="ARBA" id="ARBA00023004"/>
    </source>
</evidence>
<keyword evidence="13 20" id="KW-0249">Electron transport</keyword>
<dbReference type="Gene3D" id="2.102.10.10">
    <property type="entry name" value="Rieske [2Fe-2S] iron-sulphur domain"/>
    <property type="match status" value="1"/>
</dbReference>
<protein>
    <recommendedName>
        <fullName evidence="6 20">Ubiquinol-cytochrome c reductase iron-sulfur subunit</fullName>
        <ecNumber evidence="5 20">7.1.1.8</ecNumber>
    </recommendedName>
</protein>
<dbReference type="PROSITE" id="PS51318">
    <property type="entry name" value="TAT"/>
    <property type="match status" value="1"/>
</dbReference>
<evidence type="ECO:0000256" key="12">
    <source>
        <dbReference type="ARBA" id="ARBA00022967"/>
    </source>
</evidence>
<dbReference type="InterPro" id="IPR005805">
    <property type="entry name" value="Rieske_Fe-S_prot_C"/>
</dbReference>
<keyword evidence="14 20" id="KW-1133">Transmembrane helix</keyword>
<comment type="similarity">
    <text evidence="3">Belongs to the Rieske iron-sulfur protein family.</text>
</comment>
<keyword evidence="9 20" id="KW-0812">Transmembrane</keyword>
<dbReference type="EC" id="7.1.1.8" evidence="5 20"/>
<dbReference type="InterPro" id="IPR019470">
    <property type="entry name" value="Ubiq_cytC_Rdtase_Fe-S_su_TAT"/>
</dbReference>
<evidence type="ECO:0000256" key="1">
    <source>
        <dbReference type="ARBA" id="ARBA00002444"/>
    </source>
</evidence>
<dbReference type="InterPro" id="IPR014349">
    <property type="entry name" value="Rieske_Fe-S_prot"/>
</dbReference>
<dbReference type="NCBIfam" id="TIGR01416">
    <property type="entry name" value="Rieske_proteo"/>
    <property type="match status" value="1"/>
</dbReference>
<proteinExistence type="inferred from homology"/>
<evidence type="ECO:0000256" key="8">
    <source>
        <dbReference type="ARBA" id="ARBA00022475"/>
    </source>
</evidence>
<dbReference type="PROSITE" id="PS51296">
    <property type="entry name" value="RIESKE"/>
    <property type="match status" value="1"/>
</dbReference>
<evidence type="ECO:0000256" key="10">
    <source>
        <dbReference type="ARBA" id="ARBA00022714"/>
    </source>
</evidence>
<reference evidence="24" key="1">
    <citation type="journal article" date="2019" name="Int. J. Syst. Evol. Microbiol.">
        <title>The Global Catalogue of Microorganisms (GCM) 10K type strain sequencing project: providing services to taxonomists for standard genome sequencing and annotation.</title>
        <authorList>
            <consortium name="The Broad Institute Genomics Platform"/>
            <consortium name="The Broad Institute Genome Sequencing Center for Infectious Disease"/>
            <person name="Wu L."/>
            <person name="Ma J."/>
        </authorList>
    </citation>
    <scope>NUCLEOTIDE SEQUENCE [LARGE SCALE GENOMIC DNA]</scope>
    <source>
        <strain evidence="24">KCTC 22232</strain>
    </source>
</reference>
<dbReference type="PRINTS" id="PR00162">
    <property type="entry name" value="RIESKE"/>
</dbReference>
<comment type="catalytic activity">
    <reaction evidence="19 20">
        <text>a quinol + 2 Fe(III)-[cytochrome c](out) = a quinone + 2 Fe(II)-[cytochrome c](out) + 2 H(+)(out)</text>
        <dbReference type="Rhea" id="RHEA:11484"/>
        <dbReference type="Rhea" id="RHEA-COMP:10350"/>
        <dbReference type="Rhea" id="RHEA-COMP:14399"/>
        <dbReference type="ChEBI" id="CHEBI:15378"/>
        <dbReference type="ChEBI" id="CHEBI:24646"/>
        <dbReference type="ChEBI" id="CHEBI:29033"/>
        <dbReference type="ChEBI" id="CHEBI:29034"/>
        <dbReference type="ChEBI" id="CHEBI:132124"/>
        <dbReference type="EC" id="7.1.1.8"/>
    </reaction>
</comment>
<keyword evidence="16" id="KW-0411">Iron-sulfur</keyword>
<keyword evidence="17 20" id="KW-0472">Membrane</keyword>
<dbReference type="InterPro" id="IPR006317">
    <property type="entry name" value="Ubiquinol_cyt_c_Rdtase_Fe-S-su"/>
</dbReference>
<evidence type="ECO:0000256" key="21">
    <source>
        <dbReference type="RuleBase" id="RU004497"/>
    </source>
</evidence>
<evidence type="ECO:0000256" key="14">
    <source>
        <dbReference type="ARBA" id="ARBA00022989"/>
    </source>
</evidence>
<comment type="miscellaneous">
    <text evidence="20">The Rieske protein is a high potential 2Fe-2S protein.</text>
</comment>